<dbReference type="InterPro" id="IPR002355">
    <property type="entry name" value="Cu_oxidase_Cu_BS"/>
</dbReference>
<dbReference type="Gene3D" id="2.60.40.420">
    <property type="entry name" value="Cupredoxins - blue copper proteins"/>
    <property type="match status" value="3"/>
</dbReference>
<evidence type="ECO:0000313" key="8">
    <source>
        <dbReference type="Proteomes" id="UP001057991"/>
    </source>
</evidence>
<organism evidence="7 8">
    <name type="scientific">Aliiroseovarius crassostreae</name>
    <dbReference type="NCBI Taxonomy" id="154981"/>
    <lineage>
        <taxon>Bacteria</taxon>
        <taxon>Pseudomonadati</taxon>
        <taxon>Pseudomonadota</taxon>
        <taxon>Alphaproteobacteria</taxon>
        <taxon>Rhodobacterales</taxon>
        <taxon>Paracoccaceae</taxon>
        <taxon>Aliiroseovarius</taxon>
    </lineage>
</organism>
<dbReference type="PANTHER" id="PTHR11709:SF394">
    <property type="entry name" value="FI03373P-RELATED"/>
    <property type="match status" value="1"/>
</dbReference>
<dbReference type="PROSITE" id="PS00080">
    <property type="entry name" value="MULTICOPPER_OXIDASE2"/>
    <property type="match status" value="1"/>
</dbReference>
<dbReference type="InterPro" id="IPR011706">
    <property type="entry name" value="Cu-oxidase_C"/>
</dbReference>
<keyword evidence="2" id="KW-0560">Oxidoreductase</keyword>
<gene>
    <name evidence="7" type="ORF">K3X48_00050</name>
</gene>
<evidence type="ECO:0000259" key="5">
    <source>
        <dbReference type="Pfam" id="PF07731"/>
    </source>
</evidence>
<proteinExistence type="predicted"/>
<dbReference type="PROSITE" id="PS51318">
    <property type="entry name" value="TAT"/>
    <property type="match status" value="1"/>
</dbReference>
<dbReference type="InterPro" id="IPR033138">
    <property type="entry name" value="Cu_oxidase_CS"/>
</dbReference>
<reference evidence="7" key="1">
    <citation type="submission" date="2021-08" db="EMBL/GenBank/DDBJ databases">
        <authorList>
            <person name="Nwanade C."/>
            <person name="Wang M."/>
            <person name="Masoudi A."/>
            <person name="Yu Z."/>
            <person name="Liu J."/>
        </authorList>
    </citation>
    <scope>NUCLEOTIDE SEQUENCE</scope>
    <source>
        <strain evidence="7">S056</strain>
    </source>
</reference>
<feature type="domain" description="Plastocyanin-like" evidence="6">
    <location>
        <begin position="43"/>
        <end position="151"/>
    </location>
</feature>
<evidence type="ECO:0000256" key="1">
    <source>
        <dbReference type="ARBA" id="ARBA00022723"/>
    </source>
</evidence>
<evidence type="ECO:0000256" key="2">
    <source>
        <dbReference type="ARBA" id="ARBA00023002"/>
    </source>
</evidence>
<dbReference type="GO" id="GO:0016491">
    <property type="term" value="F:oxidoreductase activity"/>
    <property type="evidence" value="ECO:0007669"/>
    <property type="project" value="UniProtKB-KW"/>
</dbReference>
<keyword evidence="3" id="KW-0186">Copper</keyword>
<sequence length="461" mass="50056">MSKGPVINRRSFLAGSAALAMVPAHARAEVAPRLVARPGMARLLPDDYPETPVWGYEGGVPGPELRLKQGARLVRQLVNELPQATSVHWHGVRVPNAMDGVPGMTQQAVAPGDTFTYDFTPPDAGTFWYHSHNQSTEQIARGLYGVLIVDEADPLDVDHDISVVLDDWRLSETGAITDDFDRMHDWTHAGRIGNFPTAALSPQLSQLRQHDRLRLRLVNTAVDRIMVVGLHGMTGAIVALDGMPLKTPEQTDHVILGPAQRADFITDVTAEVGEQVILALHEGEDATVLSHFDVVAGGASVARGAIAPLPTNPLAPLTSAEGAKQARLIMEGGAMGRLRQGIWKGDVLPIRDLVAEGQVWTFNGVAGLPEVPLIEVSAGEIVEIPMQNETAFPHAMHLHGHHFQERLADGTFGPLRDTLLLGRGETRSIVFRADNPGDWLLHCHMLSHQKAGMKTWIRVVS</sequence>
<dbReference type="PROSITE" id="PS00079">
    <property type="entry name" value="MULTICOPPER_OXIDASE1"/>
    <property type="match status" value="1"/>
</dbReference>
<dbReference type="InterPro" id="IPR006311">
    <property type="entry name" value="TAT_signal"/>
</dbReference>
<feature type="domain" description="Plastocyanin-like" evidence="5">
    <location>
        <begin position="356"/>
        <end position="459"/>
    </location>
</feature>
<name>A0A9Q9LYP4_9RHOB</name>
<dbReference type="Pfam" id="PF00394">
    <property type="entry name" value="Cu-oxidase"/>
    <property type="match status" value="1"/>
</dbReference>
<dbReference type="InterPro" id="IPR008972">
    <property type="entry name" value="Cupredoxin"/>
</dbReference>
<accession>A0A9Q9LYP4</accession>
<dbReference type="Pfam" id="PF07731">
    <property type="entry name" value="Cu-oxidase_2"/>
    <property type="match status" value="1"/>
</dbReference>
<dbReference type="AlphaFoldDB" id="A0A9Q9LYP4"/>
<dbReference type="InterPro" id="IPR011707">
    <property type="entry name" value="Cu-oxidase-like_N"/>
</dbReference>
<dbReference type="CDD" id="cd13861">
    <property type="entry name" value="CuRO_1_CumA_like"/>
    <property type="match status" value="1"/>
</dbReference>
<keyword evidence="1" id="KW-0479">Metal-binding</keyword>
<evidence type="ECO:0000313" key="7">
    <source>
        <dbReference type="EMBL" id="UWP96797.1"/>
    </source>
</evidence>
<dbReference type="GO" id="GO:0005507">
    <property type="term" value="F:copper ion binding"/>
    <property type="evidence" value="ECO:0007669"/>
    <property type="project" value="InterPro"/>
</dbReference>
<evidence type="ECO:0000259" key="4">
    <source>
        <dbReference type="Pfam" id="PF00394"/>
    </source>
</evidence>
<dbReference type="Proteomes" id="UP001057991">
    <property type="component" value="Chromosome"/>
</dbReference>
<evidence type="ECO:0000256" key="3">
    <source>
        <dbReference type="ARBA" id="ARBA00023008"/>
    </source>
</evidence>
<dbReference type="PANTHER" id="PTHR11709">
    <property type="entry name" value="MULTI-COPPER OXIDASE"/>
    <property type="match status" value="1"/>
</dbReference>
<dbReference type="SUPFAM" id="SSF49503">
    <property type="entry name" value="Cupredoxins"/>
    <property type="match status" value="3"/>
</dbReference>
<feature type="domain" description="Plastocyanin-like" evidence="4">
    <location>
        <begin position="204"/>
        <end position="279"/>
    </location>
</feature>
<evidence type="ECO:0000259" key="6">
    <source>
        <dbReference type="Pfam" id="PF07732"/>
    </source>
</evidence>
<dbReference type="EMBL" id="CP080776">
    <property type="protein sequence ID" value="UWP96797.1"/>
    <property type="molecule type" value="Genomic_DNA"/>
</dbReference>
<dbReference type="InterPro" id="IPR045087">
    <property type="entry name" value="Cu-oxidase_fam"/>
</dbReference>
<protein>
    <submittedName>
        <fullName evidence="7">Multicopper oxidase family protein</fullName>
    </submittedName>
</protein>
<dbReference type="Pfam" id="PF07732">
    <property type="entry name" value="Cu-oxidase_3"/>
    <property type="match status" value="1"/>
</dbReference>
<dbReference type="InterPro" id="IPR001117">
    <property type="entry name" value="Cu-oxidase_2nd"/>
</dbReference>